<dbReference type="CDD" id="cd00144">
    <property type="entry name" value="MPP_PPP_family"/>
    <property type="match status" value="1"/>
</dbReference>
<dbReference type="RefSeq" id="WP_012180049.1">
    <property type="nucleotide sequence ID" value="NC_009952.1"/>
</dbReference>
<dbReference type="STRING" id="398580.Dshi_3390"/>
<dbReference type="GO" id="GO:0016791">
    <property type="term" value="F:phosphatase activity"/>
    <property type="evidence" value="ECO:0007669"/>
    <property type="project" value="TreeGrafter"/>
</dbReference>
<evidence type="ECO:0000313" key="3">
    <source>
        <dbReference type="Proteomes" id="UP000006833"/>
    </source>
</evidence>
<dbReference type="HOGENOM" id="CLU_023125_4_1_5"/>
<dbReference type="KEGG" id="dsh:Dshi_3390"/>
<dbReference type="InterPro" id="IPR029052">
    <property type="entry name" value="Metallo-depent_PP-like"/>
</dbReference>
<dbReference type="GO" id="GO:0005737">
    <property type="term" value="C:cytoplasm"/>
    <property type="evidence" value="ECO:0007669"/>
    <property type="project" value="TreeGrafter"/>
</dbReference>
<dbReference type="PANTHER" id="PTHR42850:SF4">
    <property type="entry name" value="ZINC-DEPENDENT ENDOPOLYPHOSPHATASE"/>
    <property type="match status" value="1"/>
</dbReference>
<proteinExistence type="predicted"/>
<feature type="domain" description="Calcineurin-like phosphoesterase" evidence="1">
    <location>
        <begin position="25"/>
        <end position="113"/>
    </location>
</feature>
<dbReference type="Pfam" id="PF00149">
    <property type="entry name" value="Metallophos"/>
    <property type="match status" value="1"/>
</dbReference>
<dbReference type="GO" id="GO:0110154">
    <property type="term" value="P:RNA decapping"/>
    <property type="evidence" value="ECO:0007669"/>
    <property type="project" value="TreeGrafter"/>
</dbReference>
<dbReference type="eggNOG" id="COG0639">
    <property type="taxonomic scope" value="Bacteria"/>
</dbReference>
<dbReference type="Proteomes" id="UP000006833">
    <property type="component" value="Chromosome"/>
</dbReference>
<organism evidence="2 3">
    <name type="scientific">Dinoroseobacter shibae (strain DSM 16493 / NCIMB 14021 / DFL 12)</name>
    <dbReference type="NCBI Taxonomy" id="398580"/>
    <lineage>
        <taxon>Bacteria</taxon>
        <taxon>Pseudomonadati</taxon>
        <taxon>Pseudomonadota</taxon>
        <taxon>Alphaproteobacteria</taxon>
        <taxon>Rhodobacterales</taxon>
        <taxon>Roseobacteraceae</taxon>
        <taxon>Dinoroseobacter</taxon>
    </lineage>
</organism>
<dbReference type="EMBL" id="CP000830">
    <property type="protein sequence ID" value="ABV95123.1"/>
    <property type="molecule type" value="Genomic_DNA"/>
</dbReference>
<evidence type="ECO:0000259" key="1">
    <source>
        <dbReference type="Pfam" id="PF00149"/>
    </source>
</evidence>
<reference evidence="3" key="1">
    <citation type="journal article" date="2010" name="ISME J.">
        <title>The complete genome sequence of the algal symbiont Dinoroseobacter shibae: a hitchhiker's guide to life in the sea.</title>
        <authorList>
            <person name="Wagner-Dobler I."/>
            <person name="Ballhausen B."/>
            <person name="Berger M."/>
            <person name="Brinkhoff T."/>
            <person name="Buchholz I."/>
            <person name="Bunk B."/>
            <person name="Cypionka H."/>
            <person name="Daniel R."/>
            <person name="Drepper T."/>
            <person name="Gerdts G."/>
            <person name="Hahnke S."/>
            <person name="Han C."/>
            <person name="Jahn D."/>
            <person name="Kalhoefer D."/>
            <person name="Kiss H."/>
            <person name="Klenk H.P."/>
            <person name="Kyrpides N."/>
            <person name="Liebl W."/>
            <person name="Liesegang H."/>
            <person name="Meincke L."/>
            <person name="Pati A."/>
            <person name="Petersen J."/>
            <person name="Piekarski T."/>
            <person name="Pommerenke C."/>
            <person name="Pradella S."/>
            <person name="Pukall R."/>
            <person name="Rabus R."/>
            <person name="Stackebrandt E."/>
            <person name="Thole S."/>
            <person name="Thompson L."/>
            <person name="Tielen P."/>
            <person name="Tomasch J."/>
            <person name="von Jan M."/>
            <person name="Wanphrut N."/>
            <person name="Wichels A."/>
            <person name="Zech H."/>
            <person name="Simon M."/>
        </authorList>
    </citation>
    <scope>NUCLEOTIDE SEQUENCE [LARGE SCALE GENOMIC DNA]</scope>
    <source>
        <strain evidence="3">DSM 16493 / NCIMB 14021 / DFL 12</strain>
    </source>
</reference>
<dbReference type="PANTHER" id="PTHR42850">
    <property type="entry name" value="METALLOPHOSPHOESTERASE"/>
    <property type="match status" value="1"/>
</dbReference>
<dbReference type="SUPFAM" id="SSF56300">
    <property type="entry name" value="Metallo-dependent phosphatases"/>
    <property type="match status" value="1"/>
</dbReference>
<protein>
    <submittedName>
        <fullName evidence="2">Metallophosphoesterase</fullName>
    </submittedName>
</protein>
<gene>
    <name evidence="2" type="ordered locus">Dshi_3390</name>
</gene>
<sequence length="253" mass="28036">MWSLFRRKSAAPEVLPPPVPEGLTYVVGDIHGRLDLLEHALELIQADRGSAAASLVFLGDYVDRGPDSAGVLNRLFKLRIADVEVICLMGNHERMMLDFLDDPDRRGDRWLRNGGTETLASFAPARADPRKGQSRLEALRDSFLDTIEPELLYWMRSLPLSWRSGSLGCVHAITDPAQAWEAQDEDILLWGRPSPALIPRSDGIWVAHGHTIVDQSEAVCGHIALDTGAYRTGRLSVLRCDDRGIKFFSATAP</sequence>
<name>A8LNM9_DINSH</name>
<dbReference type="AlphaFoldDB" id="A8LNM9"/>
<evidence type="ECO:0000313" key="2">
    <source>
        <dbReference type="EMBL" id="ABV95123.1"/>
    </source>
</evidence>
<dbReference type="InterPro" id="IPR004843">
    <property type="entry name" value="Calcineurin-like_PHP"/>
</dbReference>
<accession>A8LNM9</accession>
<dbReference type="Gene3D" id="3.60.21.10">
    <property type="match status" value="1"/>
</dbReference>
<keyword evidence="3" id="KW-1185">Reference proteome</keyword>
<dbReference type="InterPro" id="IPR050126">
    <property type="entry name" value="Ap4A_hydrolase"/>
</dbReference>
<dbReference type="GO" id="GO:0008803">
    <property type="term" value="F:bis(5'-nucleosyl)-tetraphosphatase (symmetrical) activity"/>
    <property type="evidence" value="ECO:0007669"/>
    <property type="project" value="TreeGrafter"/>
</dbReference>